<sequence length="20" mass="2548">MIRFHFSLRRFFSLFLFLGI</sequence>
<name>A0A2P2PU49_RHIMU</name>
<protein>
    <submittedName>
        <fullName evidence="1">Uncharacterized protein</fullName>
    </submittedName>
</protein>
<dbReference type="EMBL" id="GGEC01077665">
    <property type="protein sequence ID" value="MBX58149.1"/>
    <property type="molecule type" value="Transcribed_RNA"/>
</dbReference>
<evidence type="ECO:0000313" key="1">
    <source>
        <dbReference type="EMBL" id="MBX58149.1"/>
    </source>
</evidence>
<dbReference type="AlphaFoldDB" id="A0A2P2PU49"/>
<accession>A0A2P2PU49</accession>
<proteinExistence type="predicted"/>
<organism evidence="1">
    <name type="scientific">Rhizophora mucronata</name>
    <name type="common">Asiatic mangrove</name>
    <dbReference type="NCBI Taxonomy" id="61149"/>
    <lineage>
        <taxon>Eukaryota</taxon>
        <taxon>Viridiplantae</taxon>
        <taxon>Streptophyta</taxon>
        <taxon>Embryophyta</taxon>
        <taxon>Tracheophyta</taxon>
        <taxon>Spermatophyta</taxon>
        <taxon>Magnoliopsida</taxon>
        <taxon>eudicotyledons</taxon>
        <taxon>Gunneridae</taxon>
        <taxon>Pentapetalae</taxon>
        <taxon>rosids</taxon>
        <taxon>fabids</taxon>
        <taxon>Malpighiales</taxon>
        <taxon>Rhizophoraceae</taxon>
        <taxon>Rhizophora</taxon>
    </lineage>
</organism>
<reference evidence="1" key="1">
    <citation type="submission" date="2018-02" db="EMBL/GenBank/DDBJ databases">
        <title>Rhizophora mucronata_Transcriptome.</title>
        <authorList>
            <person name="Meera S.P."/>
            <person name="Sreeshan A."/>
            <person name="Augustine A."/>
        </authorList>
    </citation>
    <scope>NUCLEOTIDE SEQUENCE</scope>
    <source>
        <tissue evidence="1">Leaf</tissue>
    </source>
</reference>